<protein>
    <recommendedName>
        <fullName evidence="4">Lipopolysaccharide assembly protein A domain-containing protein</fullName>
    </recommendedName>
</protein>
<sequence length="362" mass="40673">MRNLRLGLLLVSVVAIVIFIQQNLSPVLPLTFLGMKTVAFPLSLWILFALAAGVLTAQLVVMLLQFPIAASQRSQASDRPREARANSSVNDGKIPDARSVQARSKGDESSYSNREKTTTYADSFRSGSKAAADFGTVRDLQDNSTNWVDDEEVEQNWVDDDSQNWVDEPIEPATKSSATPKVTPLKTDYEVPKSPTSEYRSGTIYSYSYRKPENTGVGITESVNDAEYRVIIPPNYEHEEQSGKSAVGDYSSNDYVARKYSSDEYSSDEYSNDEYSNDEYSSDEPFKPEIVVPTPTPAPQPTPEPKPPSTPVYKPEVEPVRFREVERERESPQTKIQTNNQTNNNDEDDWSKPRKKNNDDWV</sequence>
<proteinExistence type="predicted"/>
<keyword evidence="2" id="KW-1133">Transmembrane helix</keyword>
<evidence type="ECO:0000313" key="3">
    <source>
        <dbReference type="EMBL" id="XCM38337.1"/>
    </source>
</evidence>
<feature type="compositionally biased region" description="Basic and acidic residues" evidence="1">
    <location>
        <begin position="350"/>
        <end position="362"/>
    </location>
</feature>
<feature type="compositionally biased region" description="Basic and acidic residues" evidence="1">
    <location>
        <begin position="104"/>
        <end position="117"/>
    </location>
</feature>
<feature type="compositionally biased region" description="Basic and acidic residues" evidence="1">
    <location>
        <begin position="315"/>
        <end position="332"/>
    </location>
</feature>
<gene>
    <name evidence="3" type="ORF">ABWT76_001178</name>
</gene>
<keyword evidence="2" id="KW-0472">Membrane</keyword>
<organism evidence="3">
    <name type="scientific">Planktothricoides raciborskii GIHE-MW2</name>
    <dbReference type="NCBI Taxonomy" id="2792601"/>
    <lineage>
        <taxon>Bacteria</taxon>
        <taxon>Bacillati</taxon>
        <taxon>Cyanobacteriota</taxon>
        <taxon>Cyanophyceae</taxon>
        <taxon>Oscillatoriophycideae</taxon>
        <taxon>Oscillatoriales</taxon>
        <taxon>Oscillatoriaceae</taxon>
        <taxon>Planktothricoides</taxon>
    </lineage>
</organism>
<name>A0AAU8JGI8_9CYAN</name>
<feature type="region of interest" description="Disordered" evidence="1">
    <location>
        <begin position="171"/>
        <end position="200"/>
    </location>
</feature>
<feature type="region of interest" description="Disordered" evidence="1">
    <location>
        <begin position="259"/>
        <end position="362"/>
    </location>
</feature>
<feature type="compositionally biased region" description="Acidic residues" evidence="1">
    <location>
        <begin position="265"/>
        <end position="282"/>
    </location>
</feature>
<keyword evidence="2" id="KW-0812">Transmembrane</keyword>
<dbReference type="RefSeq" id="WP_190879054.1">
    <property type="nucleotide sequence ID" value="NZ_CP159837.1"/>
</dbReference>
<dbReference type="EMBL" id="CP159837">
    <property type="protein sequence ID" value="XCM38337.1"/>
    <property type="molecule type" value="Genomic_DNA"/>
</dbReference>
<evidence type="ECO:0000256" key="1">
    <source>
        <dbReference type="SAM" id="MobiDB-lite"/>
    </source>
</evidence>
<feature type="compositionally biased region" description="Pro residues" evidence="1">
    <location>
        <begin position="294"/>
        <end position="310"/>
    </location>
</feature>
<feature type="transmembrane region" description="Helical" evidence="2">
    <location>
        <begin position="7"/>
        <end position="24"/>
    </location>
</feature>
<dbReference type="AlphaFoldDB" id="A0AAU8JGI8"/>
<evidence type="ECO:0000256" key="2">
    <source>
        <dbReference type="SAM" id="Phobius"/>
    </source>
</evidence>
<feature type="region of interest" description="Disordered" evidence="1">
    <location>
        <begin position="75"/>
        <end position="119"/>
    </location>
</feature>
<accession>A0AAU8JGI8</accession>
<evidence type="ECO:0008006" key="4">
    <source>
        <dbReference type="Google" id="ProtNLM"/>
    </source>
</evidence>
<reference evidence="3" key="1">
    <citation type="submission" date="2024-07" db="EMBL/GenBank/DDBJ databases">
        <authorList>
            <person name="Kim Y.J."/>
            <person name="Jeong J.Y."/>
        </authorList>
    </citation>
    <scope>NUCLEOTIDE SEQUENCE</scope>
    <source>
        <strain evidence="3">GIHE-MW2</strain>
    </source>
</reference>
<feature type="transmembrane region" description="Helical" evidence="2">
    <location>
        <begin position="44"/>
        <end position="64"/>
    </location>
</feature>